<feature type="chain" id="PRO_5011523955" evidence="1">
    <location>
        <begin position="27"/>
        <end position="189"/>
    </location>
</feature>
<dbReference type="EMBL" id="FNFO01000012">
    <property type="protein sequence ID" value="SDM33436.1"/>
    <property type="molecule type" value="Genomic_DNA"/>
</dbReference>
<dbReference type="Proteomes" id="UP000198510">
    <property type="component" value="Unassembled WGS sequence"/>
</dbReference>
<keyword evidence="1" id="KW-0732">Signal</keyword>
<dbReference type="AlphaFoldDB" id="A0A1G9SD67"/>
<protein>
    <submittedName>
        <fullName evidence="2">Uncharacterized protein</fullName>
    </submittedName>
</protein>
<evidence type="ECO:0000313" key="3">
    <source>
        <dbReference type="Proteomes" id="UP000198510"/>
    </source>
</evidence>
<keyword evidence="3" id="KW-1185">Reference proteome</keyword>
<dbReference type="RefSeq" id="WP_089687187.1">
    <property type="nucleotide sequence ID" value="NZ_FNFO01000012.1"/>
</dbReference>
<accession>A0A1G9SD67</accession>
<proteinExistence type="predicted"/>
<gene>
    <name evidence="2" type="ORF">SAMN05421823_112121</name>
</gene>
<evidence type="ECO:0000313" key="2">
    <source>
        <dbReference type="EMBL" id="SDM33436.1"/>
    </source>
</evidence>
<reference evidence="2 3" key="1">
    <citation type="submission" date="2016-10" db="EMBL/GenBank/DDBJ databases">
        <authorList>
            <person name="de Groot N.N."/>
        </authorList>
    </citation>
    <scope>NUCLEOTIDE SEQUENCE [LARGE SCALE GENOMIC DNA]</scope>
    <source>
        <strain evidence="2 3">DSM 25186</strain>
    </source>
</reference>
<dbReference type="STRING" id="1075417.SAMN05421823_112121"/>
<sequence length="189" mass="20646">MNLFFKLCGALVFGSLALTAPVSLRAQFITKLPSNAAVGLVNPGSTVKQIPTYVSLGGGKPLVSLGSLPVVSGVGFMPEVVNIYQYPLDKSWHVSHNVPFVIAFDYGYLKARMAAAYVENPGLYWNGSDAFKQACDILELTEFIPPSAWATVSCNLEFRFATPDLRPGLTRAPEAWRYPVRGTKKFLIQ</sequence>
<feature type="signal peptide" evidence="1">
    <location>
        <begin position="1"/>
        <end position="26"/>
    </location>
</feature>
<organism evidence="2 3">
    <name type="scientific">Catalinimonas alkaloidigena</name>
    <dbReference type="NCBI Taxonomy" id="1075417"/>
    <lineage>
        <taxon>Bacteria</taxon>
        <taxon>Pseudomonadati</taxon>
        <taxon>Bacteroidota</taxon>
        <taxon>Cytophagia</taxon>
        <taxon>Cytophagales</taxon>
        <taxon>Catalimonadaceae</taxon>
        <taxon>Catalinimonas</taxon>
    </lineage>
</organism>
<name>A0A1G9SD67_9BACT</name>
<evidence type="ECO:0000256" key="1">
    <source>
        <dbReference type="SAM" id="SignalP"/>
    </source>
</evidence>